<keyword evidence="2 4" id="KW-0456">Lyase</keyword>
<keyword evidence="4" id="KW-0028">Amino-acid biosynthesis</keyword>
<evidence type="ECO:0000313" key="6">
    <source>
        <dbReference type="Proteomes" id="UP000005540"/>
    </source>
</evidence>
<dbReference type="PANTHER" id="PTHR43699">
    <property type="entry name" value="3-DEHYDROQUINATE DEHYDRATASE"/>
    <property type="match status" value="1"/>
</dbReference>
<dbReference type="InterPro" id="IPR013785">
    <property type="entry name" value="Aldolase_TIM"/>
</dbReference>
<dbReference type="GO" id="GO:0046279">
    <property type="term" value="P:3,4-dihydroxybenzoate biosynthetic process"/>
    <property type="evidence" value="ECO:0007669"/>
    <property type="project" value="UniProtKB-ARBA"/>
</dbReference>
<dbReference type="InterPro" id="IPR001381">
    <property type="entry name" value="DHquinase_I"/>
</dbReference>
<dbReference type="EMBL" id="ABZS01000160">
    <property type="protein sequence ID" value="EEP60042.1"/>
    <property type="molecule type" value="Genomic_DNA"/>
</dbReference>
<gene>
    <name evidence="4 5" type="primary">aroD</name>
    <name evidence="5" type="ORF">SULYE_1458</name>
</gene>
<comment type="similarity">
    <text evidence="4">Belongs to the type-I 3-dehydroquinase family.</text>
</comment>
<dbReference type="RefSeq" id="WP_007547817.1">
    <property type="nucleotide sequence ID" value="NZ_ABZS01000160.1"/>
</dbReference>
<keyword evidence="4" id="KW-0057">Aromatic amino acid biosynthesis</keyword>
<evidence type="ECO:0000256" key="3">
    <source>
        <dbReference type="ARBA" id="ARBA00023270"/>
    </source>
</evidence>
<dbReference type="GO" id="GO:0008652">
    <property type="term" value="P:amino acid biosynthetic process"/>
    <property type="evidence" value="ECO:0007669"/>
    <property type="project" value="UniProtKB-KW"/>
</dbReference>
<dbReference type="InterPro" id="IPR050146">
    <property type="entry name" value="Type-I_3-dehydroquinase"/>
</dbReference>
<keyword evidence="6" id="KW-1185">Reference proteome</keyword>
<dbReference type="Gene3D" id="3.20.20.70">
    <property type="entry name" value="Aldolase class I"/>
    <property type="match status" value="1"/>
</dbReference>
<feature type="active site" description="Schiff-base intermediate with substrate" evidence="4">
    <location>
        <position position="150"/>
    </location>
</feature>
<comment type="caution">
    <text evidence="4">Lacks conserved residue(s) required for the propagation of feature annotation.</text>
</comment>
<dbReference type="Pfam" id="PF01487">
    <property type="entry name" value="DHquinase_I"/>
    <property type="match status" value="1"/>
</dbReference>
<keyword evidence="3 4" id="KW-0704">Schiff base</keyword>
<sequence>MFKETPMIALPITDKDLENTLNNAKLNYIDIIELRIDQFENKELNHIKEVANKVKSYDFYTIATVRSKLEGGSDMPDSERLKIFNAVIDFVDIIDIEYTSTNIKEKVKEIAKNKGKLLLMSCHDFEKTPSEDEIQKLIDDCKAQGADIVKYAFKANSFEDVARVMCITNKNKDKNIVAISMGEIGKITRVAGFVFGSLITYTYIGQSFAPGQIEVKKLNELIEFFKGG</sequence>
<feature type="binding site" evidence="4">
    <location>
        <position position="189"/>
    </location>
    <ligand>
        <name>3-dehydroquinate</name>
        <dbReference type="ChEBI" id="CHEBI:32364"/>
    </ligand>
</feature>
<feature type="binding site" evidence="4">
    <location>
        <position position="66"/>
    </location>
    <ligand>
        <name>3-dehydroquinate</name>
        <dbReference type="ChEBI" id="CHEBI:32364"/>
    </ligand>
</feature>
<comment type="function">
    <text evidence="4">Involved in the third step of the chorismate pathway, which leads to the biosynthesis of aromatic amino acids. Catalyzes the cis-dehydration of 3-dehydroquinate (DHQ) and introduces the first double bond of the aromatic ring to yield 3-dehydroshikimate.</text>
</comment>
<comment type="caution">
    <text evidence="5">The sequence shown here is derived from an EMBL/GenBank/DDBJ whole genome shotgun (WGS) entry which is preliminary data.</text>
</comment>
<comment type="pathway">
    <text evidence="4">Metabolic intermediate biosynthesis; chorismate biosynthesis; chorismate from D-erythrose 4-phosphate and phosphoenolpyruvate: step 3/7.</text>
</comment>
<dbReference type="FunFam" id="3.20.20.70:FF:000047">
    <property type="entry name" value="3-dehydroquinate dehydratase"/>
    <property type="match status" value="1"/>
</dbReference>
<dbReference type="Proteomes" id="UP000005540">
    <property type="component" value="Unassembled WGS sequence"/>
</dbReference>
<dbReference type="GO" id="GO:0009423">
    <property type="term" value="P:chorismate biosynthetic process"/>
    <property type="evidence" value="ECO:0007669"/>
    <property type="project" value="UniProtKB-UniRule"/>
</dbReference>
<organism evidence="5 6">
    <name type="scientific">Sulfurihydrogenibium yellowstonense SS-5</name>
    <dbReference type="NCBI Taxonomy" id="432331"/>
    <lineage>
        <taxon>Bacteria</taxon>
        <taxon>Pseudomonadati</taxon>
        <taxon>Aquificota</taxon>
        <taxon>Aquificia</taxon>
        <taxon>Aquificales</taxon>
        <taxon>Hydrogenothermaceae</taxon>
        <taxon>Sulfurihydrogenibium</taxon>
    </lineage>
</organism>
<dbReference type="SUPFAM" id="SSF51569">
    <property type="entry name" value="Aldolase"/>
    <property type="match status" value="1"/>
</dbReference>
<dbReference type="NCBIfam" id="TIGR01093">
    <property type="entry name" value="aroD"/>
    <property type="match status" value="1"/>
</dbReference>
<dbReference type="EC" id="4.2.1.10" evidence="4"/>
<dbReference type="HAMAP" id="MF_00214">
    <property type="entry name" value="AroD"/>
    <property type="match status" value="1"/>
</dbReference>
<feature type="binding site" evidence="4">
    <location>
        <position position="212"/>
    </location>
    <ligand>
        <name>3-dehydroquinate</name>
        <dbReference type="ChEBI" id="CHEBI:32364"/>
    </ligand>
</feature>
<dbReference type="OrthoDB" id="9813659at2"/>
<dbReference type="GO" id="GO:0009073">
    <property type="term" value="P:aromatic amino acid family biosynthetic process"/>
    <property type="evidence" value="ECO:0007669"/>
    <property type="project" value="UniProtKB-KW"/>
</dbReference>
<evidence type="ECO:0000256" key="4">
    <source>
        <dbReference type="HAMAP-Rule" id="MF_00214"/>
    </source>
</evidence>
<feature type="active site" description="Proton donor/acceptor" evidence="4">
    <location>
        <position position="123"/>
    </location>
</feature>
<evidence type="ECO:0000256" key="1">
    <source>
        <dbReference type="ARBA" id="ARBA00001864"/>
    </source>
</evidence>
<feature type="binding site" evidence="4">
    <location>
        <begin position="33"/>
        <end position="35"/>
    </location>
    <ligand>
        <name>3-dehydroquinate</name>
        <dbReference type="ChEBI" id="CHEBI:32364"/>
    </ligand>
</feature>
<comment type="subunit">
    <text evidence="4">Homodimer.</text>
</comment>
<dbReference type="UniPathway" id="UPA00053">
    <property type="reaction ID" value="UER00086"/>
</dbReference>
<comment type="catalytic activity">
    <reaction evidence="1 4">
        <text>3-dehydroquinate = 3-dehydroshikimate + H2O</text>
        <dbReference type="Rhea" id="RHEA:21096"/>
        <dbReference type="ChEBI" id="CHEBI:15377"/>
        <dbReference type="ChEBI" id="CHEBI:16630"/>
        <dbReference type="ChEBI" id="CHEBI:32364"/>
        <dbReference type="EC" id="4.2.1.10"/>
    </reaction>
</comment>
<name>C4FLK4_9AQUI</name>
<evidence type="ECO:0000313" key="5">
    <source>
        <dbReference type="EMBL" id="EEP60042.1"/>
    </source>
</evidence>
<reference evidence="5 6" key="1">
    <citation type="submission" date="2009-04" db="EMBL/GenBank/DDBJ databases">
        <authorList>
            <person name="Reysenbach A.-L."/>
            <person name="Heidelberg J.F."/>
            <person name="Nelson W.C."/>
        </authorList>
    </citation>
    <scope>NUCLEOTIDE SEQUENCE [LARGE SCALE GENOMIC DNA]</scope>
    <source>
        <strain evidence="5 6">SS-5</strain>
    </source>
</reference>
<protein>
    <recommendedName>
        <fullName evidence="4">3-dehydroquinate dehydratase</fullName>
        <shortName evidence="4">3-dehydroquinase</shortName>
        <ecNumber evidence="4">4.2.1.10</ecNumber>
    </recommendedName>
    <alternativeName>
        <fullName evidence="4">Type I DHQase</fullName>
    </alternativeName>
    <alternativeName>
        <fullName evidence="4">Type I dehydroquinase</fullName>
        <shortName evidence="4">DHQ1</shortName>
    </alternativeName>
</protein>
<dbReference type="AlphaFoldDB" id="C4FLK4"/>
<dbReference type="CDD" id="cd00502">
    <property type="entry name" value="DHQase_I"/>
    <property type="match status" value="1"/>
</dbReference>
<dbReference type="PANTHER" id="PTHR43699:SF1">
    <property type="entry name" value="3-DEHYDROQUINATE DEHYDRATASE"/>
    <property type="match status" value="1"/>
</dbReference>
<accession>C4FLK4</accession>
<proteinExistence type="inferred from homology"/>
<evidence type="ECO:0000256" key="2">
    <source>
        <dbReference type="ARBA" id="ARBA00023239"/>
    </source>
</evidence>
<dbReference type="GO" id="GO:0003855">
    <property type="term" value="F:3-dehydroquinate dehydratase activity"/>
    <property type="evidence" value="ECO:0007669"/>
    <property type="project" value="UniProtKB-UniRule"/>
</dbReference>